<dbReference type="Proteomes" id="UP000887579">
    <property type="component" value="Unplaced"/>
</dbReference>
<evidence type="ECO:0000313" key="2">
    <source>
        <dbReference type="WBParaSite" id="ES5_v2.g7057.t1"/>
    </source>
</evidence>
<organism evidence="1 2">
    <name type="scientific">Panagrolaimus sp. ES5</name>
    <dbReference type="NCBI Taxonomy" id="591445"/>
    <lineage>
        <taxon>Eukaryota</taxon>
        <taxon>Metazoa</taxon>
        <taxon>Ecdysozoa</taxon>
        <taxon>Nematoda</taxon>
        <taxon>Chromadorea</taxon>
        <taxon>Rhabditida</taxon>
        <taxon>Tylenchina</taxon>
        <taxon>Panagrolaimomorpha</taxon>
        <taxon>Panagrolaimoidea</taxon>
        <taxon>Panagrolaimidae</taxon>
        <taxon>Panagrolaimus</taxon>
    </lineage>
</organism>
<sequence length="367" mass="40780">MKLLITFLGLVFATQFYASSNVIIYPNNDIQELSLLLSDGGNIQNGSDIIMENPGLLDVALDGNELISKVCSSGCNADFFVCYEADPVEQNVLEFCDSKCGFYVSARENIYRTYFSIAGDEKLELCEIIKMVNGQIHYGTGRVSSCGPKIKNGIVKLNIQVSFSECPVIIKNDMIVPPTTTSAPTTLGQHGYTNLNGSSGMETSTTETGGFFEDYWWIILILAILIIMFVKNAMIIPVTTTTLPILGQHSENLNDSSENKTTVAQTSEFFEDYLWIFLIIALIRIIIYNIQCCGRNKNTKKQVLSPRRLQGFKSRIVLQPSTETTQKRQIPTSLMQPSSILSHKSLLISKKEIKSEETDLTSMKPTA</sequence>
<name>A0AC34GQY4_9BILA</name>
<reference evidence="2" key="1">
    <citation type="submission" date="2022-11" db="UniProtKB">
        <authorList>
            <consortium name="WormBaseParasite"/>
        </authorList>
    </citation>
    <scope>IDENTIFICATION</scope>
</reference>
<accession>A0AC34GQY4</accession>
<evidence type="ECO:0000313" key="1">
    <source>
        <dbReference type="Proteomes" id="UP000887579"/>
    </source>
</evidence>
<protein>
    <submittedName>
        <fullName evidence="2">Transmembrane protein</fullName>
    </submittedName>
</protein>
<dbReference type="WBParaSite" id="ES5_v2.g7057.t1">
    <property type="protein sequence ID" value="ES5_v2.g7057.t1"/>
    <property type="gene ID" value="ES5_v2.g7057"/>
</dbReference>
<proteinExistence type="predicted"/>